<dbReference type="GO" id="GO:0005737">
    <property type="term" value="C:cytoplasm"/>
    <property type="evidence" value="ECO:0007669"/>
    <property type="project" value="TreeGrafter"/>
</dbReference>
<dbReference type="Pfam" id="PF01266">
    <property type="entry name" value="DAO"/>
    <property type="match status" value="1"/>
</dbReference>
<feature type="domain" description="Rieske" evidence="7">
    <location>
        <begin position="422"/>
        <end position="516"/>
    </location>
</feature>
<organism evidence="8 9">
    <name type="scientific">Planctomicrobium piriforme</name>
    <dbReference type="NCBI Taxonomy" id="1576369"/>
    <lineage>
        <taxon>Bacteria</taxon>
        <taxon>Pseudomonadati</taxon>
        <taxon>Planctomycetota</taxon>
        <taxon>Planctomycetia</taxon>
        <taxon>Planctomycetales</taxon>
        <taxon>Planctomycetaceae</taxon>
        <taxon>Planctomicrobium</taxon>
    </lineage>
</organism>
<dbReference type="Pfam" id="PF00355">
    <property type="entry name" value="Rieske"/>
    <property type="match status" value="1"/>
</dbReference>
<dbReference type="OrthoDB" id="9767869at2"/>
<dbReference type="EMBL" id="FOQD01000001">
    <property type="protein sequence ID" value="SFH54638.1"/>
    <property type="molecule type" value="Genomic_DNA"/>
</dbReference>
<dbReference type="InterPro" id="IPR005805">
    <property type="entry name" value="Rieske_Fe-S_prot_C"/>
</dbReference>
<dbReference type="InterPro" id="IPR038010">
    <property type="entry name" value="YhfW_C"/>
</dbReference>
<dbReference type="SUPFAM" id="SSF50022">
    <property type="entry name" value="ISP domain"/>
    <property type="match status" value="1"/>
</dbReference>
<evidence type="ECO:0000313" key="9">
    <source>
        <dbReference type="Proteomes" id="UP000199518"/>
    </source>
</evidence>
<keyword evidence="1" id="KW-0001">2Fe-2S</keyword>
<dbReference type="GO" id="GO:0016020">
    <property type="term" value="C:membrane"/>
    <property type="evidence" value="ECO:0007669"/>
    <property type="project" value="InterPro"/>
</dbReference>
<gene>
    <name evidence="8" type="ORF">SAMN05421753_101105</name>
</gene>
<evidence type="ECO:0000256" key="5">
    <source>
        <dbReference type="ARBA" id="ARBA00023157"/>
    </source>
</evidence>
<keyword evidence="9" id="KW-1185">Reference proteome</keyword>
<dbReference type="GO" id="GO:0051537">
    <property type="term" value="F:2 iron, 2 sulfur cluster binding"/>
    <property type="evidence" value="ECO:0007669"/>
    <property type="project" value="UniProtKB-KW"/>
</dbReference>
<protein>
    <submittedName>
        <fullName evidence="8">Glycine/D-amino acid oxidase</fullName>
    </submittedName>
</protein>
<evidence type="ECO:0000256" key="1">
    <source>
        <dbReference type="ARBA" id="ARBA00022714"/>
    </source>
</evidence>
<accession>A0A1I3AWZ4</accession>
<dbReference type="GO" id="GO:0046872">
    <property type="term" value="F:metal ion binding"/>
    <property type="evidence" value="ECO:0007669"/>
    <property type="project" value="UniProtKB-KW"/>
</dbReference>
<evidence type="ECO:0000259" key="7">
    <source>
        <dbReference type="PROSITE" id="PS51296"/>
    </source>
</evidence>
<proteinExistence type="predicted"/>
<dbReference type="Proteomes" id="UP000199518">
    <property type="component" value="Unassembled WGS sequence"/>
</dbReference>
<dbReference type="InterPro" id="IPR006076">
    <property type="entry name" value="FAD-dep_OxRdtase"/>
</dbReference>
<evidence type="ECO:0000256" key="3">
    <source>
        <dbReference type="ARBA" id="ARBA00023004"/>
    </source>
</evidence>
<evidence type="ECO:0000256" key="2">
    <source>
        <dbReference type="ARBA" id="ARBA00022723"/>
    </source>
</evidence>
<feature type="compositionally biased region" description="Basic residues" evidence="6">
    <location>
        <begin position="504"/>
        <end position="518"/>
    </location>
</feature>
<keyword evidence="5" id="KW-1015">Disulfide bond</keyword>
<dbReference type="STRING" id="1576369.SAMN05421753_101105"/>
<dbReference type="Gene3D" id="3.30.9.10">
    <property type="entry name" value="D-Amino Acid Oxidase, subunit A, domain 2"/>
    <property type="match status" value="1"/>
</dbReference>
<evidence type="ECO:0000256" key="4">
    <source>
        <dbReference type="ARBA" id="ARBA00023014"/>
    </source>
</evidence>
<keyword evidence="4" id="KW-0411">Iron-sulfur</keyword>
<dbReference type="PROSITE" id="PS51296">
    <property type="entry name" value="RIESKE"/>
    <property type="match status" value="1"/>
</dbReference>
<dbReference type="Gene3D" id="2.102.10.10">
    <property type="entry name" value="Rieske [2Fe-2S] iron-sulphur domain"/>
    <property type="match status" value="1"/>
</dbReference>
<dbReference type="CDD" id="cd03477">
    <property type="entry name" value="Rieske_YhfW_C"/>
    <property type="match status" value="1"/>
</dbReference>
<dbReference type="AlphaFoldDB" id="A0A1I3AWZ4"/>
<feature type="region of interest" description="Disordered" evidence="6">
    <location>
        <begin position="494"/>
        <end position="518"/>
    </location>
</feature>
<dbReference type="RefSeq" id="WP_092046875.1">
    <property type="nucleotide sequence ID" value="NZ_FOQD01000001.1"/>
</dbReference>
<keyword evidence="2" id="KW-0479">Metal-binding</keyword>
<dbReference type="PANTHER" id="PTHR13847:SF281">
    <property type="entry name" value="FAD DEPENDENT OXIDOREDUCTASE DOMAIN-CONTAINING PROTEIN"/>
    <property type="match status" value="1"/>
</dbReference>
<dbReference type="SUPFAM" id="SSF51971">
    <property type="entry name" value="Nucleotide-binding domain"/>
    <property type="match status" value="1"/>
</dbReference>
<dbReference type="InterPro" id="IPR017941">
    <property type="entry name" value="Rieske_2Fe-2S"/>
</dbReference>
<dbReference type="InterPro" id="IPR036188">
    <property type="entry name" value="FAD/NAD-bd_sf"/>
</dbReference>
<evidence type="ECO:0000256" key="6">
    <source>
        <dbReference type="SAM" id="MobiDB-lite"/>
    </source>
</evidence>
<evidence type="ECO:0000313" key="8">
    <source>
        <dbReference type="EMBL" id="SFH54638.1"/>
    </source>
</evidence>
<reference evidence="9" key="1">
    <citation type="submission" date="2016-10" db="EMBL/GenBank/DDBJ databases">
        <authorList>
            <person name="Varghese N."/>
            <person name="Submissions S."/>
        </authorList>
    </citation>
    <scope>NUCLEOTIDE SEQUENCE [LARGE SCALE GENOMIC DNA]</scope>
    <source>
        <strain evidence="9">DSM 26348</strain>
    </source>
</reference>
<dbReference type="PANTHER" id="PTHR13847">
    <property type="entry name" value="SARCOSINE DEHYDROGENASE-RELATED"/>
    <property type="match status" value="1"/>
</dbReference>
<sequence length="518" mass="56900">MTTKPLWEQGKKRVAFPELKAGGDYDIVVVGGGITGVTTAYLLKQAGRKVCLLEKGHVAGGETGHTSAHLSYVTDSRFSELVKNFGVEEAGLVWSGGGAAIDLIERLVTDNNLDCDFKRIPGFLVPHLAPNHKSTSKETDDLQADAQTARDSGFEATYLDSIFALHEPGVRFADQARFHPVKYVQALAKLIPGDGSDVFEQAEVSEVQDDPLEVVANGFSLRCQKVIIATHVPLMGKAGFLSASLFQTKLYPYSSYVISAKIPRKAMTEAVYWDLKEPYDYLRIDSGETHDEAILGGEDHKTGQESDTEAAFQRLEQKLLRLLPEAKIDLRWSGQVVETNDGLPYIGEIAKNQFVATGFSGNGLTFGTLAAMMASDYVVGRSNPWSDLLAVERKKIKGGAWDYLTENLDFPYYFVRDWLVRGERGSTRSVKRGEGKVLKLDGQSVACSRDESGKLSQCSAVCTHMGCLVRWNNAEKTWDCPCHGSRFAATGEVIGGPAEEPLPKFRKQTKKSEKKLKS</sequence>
<dbReference type="InterPro" id="IPR036922">
    <property type="entry name" value="Rieske_2Fe-2S_sf"/>
</dbReference>
<dbReference type="PRINTS" id="PR00162">
    <property type="entry name" value="RIESKE"/>
</dbReference>
<dbReference type="Gene3D" id="3.50.50.60">
    <property type="entry name" value="FAD/NAD(P)-binding domain"/>
    <property type="match status" value="1"/>
</dbReference>
<name>A0A1I3AWZ4_9PLAN</name>
<keyword evidence="3" id="KW-0408">Iron</keyword>